<evidence type="ECO:0000256" key="2">
    <source>
        <dbReference type="ARBA" id="ARBA00023043"/>
    </source>
</evidence>
<dbReference type="Proteomes" id="UP001208570">
    <property type="component" value="Unassembled WGS sequence"/>
</dbReference>
<evidence type="ECO:0000256" key="4">
    <source>
        <dbReference type="SAM" id="MobiDB-lite"/>
    </source>
</evidence>
<dbReference type="PRINTS" id="PR01415">
    <property type="entry name" value="ANKYRIN"/>
</dbReference>
<comment type="caution">
    <text evidence="5">The sequence shown here is derived from an EMBL/GenBank/DDBJ whole genome shotgun (WGS) entry which is preliminary data.</text>
</comment>
<dbReference type="GO" id="GO:0045087">
    <property type="term" value="P:innate immune response"/>
    <property type="evidence" value="ECO:0007669"/>
    <property type="project" value="TreeGrafter"/>
</dbReference>
<dbReference type="InterPro" id="IPR036770">
    <property type="entry name" value="Ankyrin_rpt-contain_sf"/>
</dbReference>
<evidence type="ECO:0000256" key="3">
    <source>
        <dbReference type="PROSITE-ProRule" id="PRU00023"/>
    </source>
</evidence>
<evidence type="ECO:0000313" key="5">
    <source>
        <dbReference type="EMBL" id="KAK2150835.1"/>
    </source>
</evidence>
<name>A0AAD9MZ59_9ANNE</name>
<gene>
    <name evidence="5" type="ORF">LSH36_386g01034</name>
</gene>
<proteinExistence type="predicted"/>
<dbReference type="Pfam" id="PF12796">
    <property type="entry name" value="Ank_2"/>
    <property type="match status" value="2"/>
</dbReference>
<feature type="compositionally biased region" description="Polar residues" evidence="4">
    <location>
        <begin position="21"/>
        <end position="30"/>
    </location>
</feature>
<dbReference type="PROSITE" id="PS50088">
    <property type="entry name" value="ANK_REPEAT"/>
    <property type="match status" value="3"/>
</dbReference>
<dbReference type="FunFam" id="1.25.40.20:FF:000131">
    <property type="entry name" value="ankyrin repeat domain-containing protein 17 isoform X1"/>
    <property type="match status" value="1"/>
</dbReference>
<organism evidence="5 6">
    <name type="scientific">Paralvinella palmiformis</name>
    <dbReference type="NCBI Taxonomy" id="53620"/>
    <lineage>
        <taxon>Eukaryota</taxon>
        <taxon>Metazoa</taxon>
        <taxon>Spiralia</taxon>
        <taxon>Lophotrochozoa</taxon>
        <taxon>Annelida</taxon>
        <taxon>Polychaeta</taxon>
        <taxon>Sedentaria</taxon>
        <taxon>Canalipalpata</taxon>
        <taxon>Terebellida</taxon>
        <taxon>Terebelliformia</taxon>
        <taxon>Alvinellidae</taxon>
        <taxon>Paralvinella</taxon>
    </lineage>
</organism>
<protein>
    <submittedName>
        <fullName evidence="5">Uncharacterized protein</fullName>
    </submittedName>
</protein>
<evidence type="ECO:0000313" key="6">
    <source>
        <dbReference type="Proteomes" id="UP001208570"/>
    </source>
</evidence>
<dbReference type="PROSITE" id="PS50297">
    <property type="entry name" value="ANK_REP_REGION"/>
    <property type="match status" value="3"/>
</dbReference>
<dbReference type="Gene3D" id="1.25.40.20">
    <property type="entry name" value="Ankyrin repeat-containing domain"/>
    <property type="match status" value="2"/>
</dbReference>
<sequence length="331" mass="35449">MQNEKPNETTTKQKEPKKSPTKCNPKSTSSLVLKKGQVMATVPQNLGDNFIRDLSPSDEEEVSEMSECHEVIDKTIDKALLQQSFHQWVESFILDQEELDDGEASRFLLSHDTIEGAEVRTVDPETQAKLEALLEAAVPVADTSLFNGRSLAKACSNGDVGTVRQLLDEGGSVNETTEEGESLLSLACSAGYYELAQVLLAMRANVEDRGIKGDCTPLMEAASGGYVDIVKLLIVNGADVNAQSSAGNTPLHYAACGGHEEVVLALIESTANVEEHNENGHTPLMEASSAGHVGVAKILLEAGAGINTHSNEFKESALTLACYKGKKHLAK</sequence>
<feature type="compositionally biased region" description="Basic and acidic residues" evidence="4">
    <location>
        <begin position="1"/>
        <end position="18"/>
    </location>
</feature>
<feature type="repeat" description="ANK" evidence="3">
    <location>
        <begin position="246"/>
        <end position="278"/>
    </location>
</feature>
<dbReference type="PANTHER" id="PTHR23206">
    <property type="entry name" value="MASK PROTEIN"/>
    <property type="match status" value="1"/>
</dbReference>
<keyword evidence="1" id="KW-0677">Repeat</keyword>
<dbReference type="SUPFAM" id="SSF48403">
    <property type="entry name" value="Ankyrin repeat"/>
    <property type="match status" value="1"/>
</dbReference>
<dbReference type="GO" id="GO:0005737">
    <property type="term" value="C:cytoplasm"/>
    <property type="evidence" value="ECO:0007669"/>
    <property type="project" value="TreeGrafter"/>
</dbReference>
<dbReference type="InterPro" id="IPR002110">
    <property type="entry name" value="Ankyrin_rpt"/>
</dbReference>
<dbReference type="InterPro" id="IPR051631">
    <property type="entry name" value="Ankyrin-KH/SAM_domain"/>
</dbReference>
<keyword evidence="2 3" id="KW-0040">ANK repeat</keyword>
<dbReference type="SMART" id="SM00248">
    <property type="entry name" value="ANK"/>
    <property type="match status" value="5"/>
</dbReference>
<evidence type="ECO:0000256" key="1">
    <source>
        <dbReference type="ARBA" id="ARBA00022737"/>
    </source>
</evidence>
<accession>A0AAD9MZ59</accession>
<feature type="repeat" description="ANK" evidence="3">
    <location>
        <begin position="213"/>
        <end position="245"/>
    </location>
</feature>
<reference evidence="5" key="1">
    <citation type="journal article" date="2023" name="Mol. Biol. Evol.">
        <title>Third-Generation Sequencing Reveals the Adaptive Role of the Epigenome in Three Deep-Sea Polychaetes.</title>
        <authorList>
            <person name="Perez M."/>
            <person name="Aroh O."/>
            <person name="Sun Y."/>
            <person name="Lan Y."/>
            <person name="Juniper S.K."/>
            <person name="Young C.R."/>
            <person name="Angers B."/>
            <person name="Qian P.Y."/>
        </authorList>
    </citation>
    <scope>NUCLEOTIDE SEQUENCE</scope>
    <source>
        <strain evidence="5">P08H-3</strain>
    </source>
</reference>
<feature type="repeat" description="ANK" evidence="3">
    <location>
        <begin position="279"/>
        <end position="311"/>
    </location>
</feature>
<dbReference type="AlphaFoldDB" id="A0AAD9MZ59"/>
<dbReference type="PANTHER" id="PTHR23206:SF8">
    <property type="entry name" value="ANKYRIN REPEAT AND KH DOMAIN-CONTAINING 1"/>
    <property type="match status" value="1"/>
</dbReference>
<dbReference type="EMBL" id="JAODUP010000386">
    <property type="protein sequence ID" value="KAK2150835.1"/>
    <property type="molecule type" value="Genomic_DNA"/>
</dbReference>
<feature type="region of interest" description="Disordered" evidence="4">
    <location>
        <begin position="1"/>
        <end position="30"/>
    </location>
</feature>
<keyword evidence="6" id="KW-1185">Reference proteome</keyword>